<protein>
    <recommendedName>
        <fullName evidence="4">Outer membrane protein beta-barrel domain-containing protein</fullName>
    </recommendedName>
</protein>
<gene>
    <name evidence="5" type="ORF">LCGC14_1055860</name>
</gene>
<dbReference type="Pfam" id="PF14905">
    <property type="entry name" value="OMP_b-brl_3"/>
    <property type="match status" value="1"/>
</dbReference>
<feature type="non-terminal residue" evidence="5">
    <location>
        <position position="1"/>
    </location>
</feature>
<reference evidence="5" key="1">
    <citation type="journal article" date="2015" name="Nature">
        <title>Complex archaea that bridge the gap between prokaryotes and eukaryotes.</title>
        <authorList>
            <person name="Spang A."/>
            <person name="Saw J.H."/>
            <person name="Jorgensen S.L."/>
            <person name="Zaremba-Niedzwiedzka K."/>
            <person name="Martijn J."/>
            <person name="Lind A.E."/>
            <person name="van Eijk R."/>
            <person name="Schleper C."/>
            <person name="Guy L."/>
            <person name="Ettema T.J."/>
        </authorList>
    </citation>
    <scope>NUCLEOTIDE SEQUENCE</scope>
</reference>
<dbReference type="SUPFAM" id="SSF56935">
    <property type="entry name" value="Porins"/>
    <property type="match status" value="1"/>
</dbReference>
<organism evidence="5">
    <name type="scientific">marine sediment metagenome</name>
    <dbReference type="NCBI Taxonomy" id="412755"/>
    <lineage>
        <taxon>unclassified sequences</taxon>
        <taxon>metagenomes</taxon>
        <taxon>ecological metagenomes</taxon>
    </lineage>
</organism>
<dbReference type="InterPro" id="IPR041700">
    <property type="entry name" value="OMP_b-brl_3"/>
</dbReference>
<proteinExistence type="predicted"/>
<evidence type="ECO:0000313" key="5">
    <source>
        <dbReference type="EMBL" id="KKN08528.1"/>
    </source>
</evidence>
<dbReference type="InterPro" id="IPR036942">
    <property type="entry name" value="Beta-barrel_TonB_sf"/>
</dbReference>
<dbReference type="GO" id="GO:0009279">
    <property type="term" value="C:cell outer membrane"/>
    <property type="evidence" value="ECO:0007669"/>
    <property type="project" value="UniProtKB-SubCell"/>
</dbReference>
<accession>A0A0F9QTI9</accession>
<dbReference type="Gene3D" id="2.40.170.20">
    <property type="entry name" value="TonB-dependent receptor, beta-barrel domain"/>
    <property type="match status" value="1"/>
</dbReference>
<dbReference type="AlphaFoldDB" id="A0A0F9QTI9"/>
<evidence type="ECO:0000256" key="2">
    <source>
        <dbReference type="ARBA" id="ARBA00023136"/>
    </source>
</evidence>
<evidence type="ECO:0000256" key="3">
    <source>
        <dbReference type="ARBA" id="ARBA00023237"/>
    </source>
</evidence>
<evidence type="ECO:0000259" key="4">
    <source>
        <dbReference type="Pfam" id="PF14905"/>
    </source>
</evidence>
<dbReference type="PANTHER" id="PTHR40980">
    <property type="entry name" value="PLUG DOMAIN-CONTAINING PROTEIN"/>
    <property type="match status" value="1"/>
</dbReference>
<keyword evidence="3" id="KW-0998">Cell outer membrane</keyword>
<evidence type="ECO:0000256" key="1">
    <source>
        <dbReference type="ARBA" id="ARBA00004442"/>
    </source>
</evidence>
<dbReference type="PANTHER" id="PTHR40980:SF4">
    <property type="entry name" value="TONB-DEPENDENT RECEPTOR-LIKE BETA-BARREL DOMAIN-CONTAINING PROTEIN"/>
    <property type="match status" value="1"/>
</dbReference>
<dbReference type="EMBL" id="LAZR01004446">
    <property type="protein sequence ID" value="KKN08528.1"/>
    <property type="molecule type" value="Genomic_DNA"/>
</dbReference>
<comment type="caution">
    <text evidence="5">The sequence shown here is derived from an EMBL/GenBank/DDBJ whole genome shotgun (WGS) entry which is preliminary data.</text>
</comment>
<name>A0A0F9QTI9_9ZZZZ</name>
<feature type="domain" description="Outer membrane protein beta-barrel" evidence="4">
    <location>
        <begin position="3"/>
        <end position="282"/>
    </location>
</feature>
<comment type="subcellular location">
    <subcellularLocation>
        <location evidence="1">Cell outer membrane</location>
    </subcellularLocation>
</comment>
<keyword evidence="2" id="KW-0472">Membrane</keyword>
<sequence length="306" mass="34986">NDRWALQIGLRAENTQTEGYSKNLDQTNSNKYLKVFPTAYLSYNKNETNSISLSYGKRIRRPSYGNLNPFRVYVSSNTYSEGNPFLQPSFTDVFEFKHTYKNKLTTNAFFNRTIDGSGVIFTSEVDTKTQIVTRENFYDQNSYGIGESYLFNTINWLQSQNSFTLVNIQTKLIKPIDALPQNGFSFNLTSNNSISISETTKMQIDASYNSYAKSDLFTIGETFSLDFGLSKTFLNNNLQLAVFVKDIFDTSSLNNLSSTVNGVRQVYGQSRNNRFVRVSASYNFGNKKIKVKERSFGNDEERRRAN</sequence>